<dbReference type="SMART" id="SM00826">
    <property type="entry name" value="PKS_DH"/>
    <property type="match status" value="1"/>
</dbReference>
<feature type="domain" description="Ketosynthase family 3 (KS3)" evidence="10">
    <location>
        <begin position="33"/>
        <end position="460"/>
    </location>
</feature>
<dbReference type="PDB" id="6K97">
    <property type="method" value="X-ray"/>
    <property type="resolution" value="2.50 A"/>
    <property type="chains" value="A/B=899-1044"/>
</dbReference>
<dbReference type="Gene3D" id="3.10.129.110">
    <property type="entry name" value="Polyketide synthase dehydratase"/>
    <property type="match status" value="1"/>
</dbReference>
<dbReference type="SMART" id="SM00827">
    <property type="entry name" value="PKS_AT"/>
    <property type="match status" value="1"/>
</dbReference>
<dbReference type="PDBsum" id="6K97"/>
<keyword evidence="8" id="KW-0012">Acyltransferase</keyword>
<dbReference type="PROSITE" id="PS52004">
    <property type="entry name" value="KS3_2"/>
    <property type="match status" value="1"/>
</dbReference>
<dbReference type="InterPro" id="IPR042104">
    <property type="entry name" value="PKS_dehydratase_sf"/>
</dbReference>
<sequence>MDKSADFVEALRSSLKEVERLRQQNEQLLVAATEPIAIVGMGCRYPGDVASPQDLWRLVADGADVVGAFPENRGWDPAALYDPDPGTPGTTYTRNGGFLYQADEFDAGFFGISPREALAIDPQQRLLLETAWEALENARLDPAALRGSATGVFVGAVNYRYGGQAYQTLKEVAGYELVGTTPSVASGRVAYAFGFEGPAMTVDTACSSSLVALHLAAQALRSGECGLALAGGVTVMATPGMFVEFSRQRGLSRDGRCKAFSDGADGTAWAEGVGLLVLERLSDARRRGHRVLAVLRGSAVNQDGASNGLTAPSGPSQERVIRQALANAGLSAADVDVVEAHGTGTRLGDPIEAQALLATYGQGRAEDRPLLLGSLKSNIGHAQAAAGVGGVIKMVMAMRHGVLPKTLHVDEPSRHVDWSSGAVELLTEAREWPASDGRPRRAGVSSFGISGTNAHVLLEQAPETPPEAAEDSCGPGVDGTTGVVPWVLSARSASALRAQAARLAEFVDEHDDVDPVDVGFSLATSRSALEYRAAVVGRGREKLSAQLAGITGQAARREGRTAFVFTGQGVQRLGMGRELCESFPVFAEVFDAVVAALDVHVSRPLRGVMWGGDVEALNRTEFAQPALFAVEVALFRLLESWGVRPDAVAGHSVGEVAAAYVAGVFSLEDAARLVAARGRLMQALPGGGAMVALEAAEAEVVPLLGTGVGIAAVNGPRAVVVSGVEADVFRVAGHFGMLGRRTSRLKVSHAFHSVLMDPMLAEFAIVAEGVAYRTPVVDVVSTVSGRPSEELASAEYWVRQVRAAVRFGDAVAALADQGVTRFVEIGPDAALTPMIDAEVAVPCLYRGRDEATALVSALAHLHVSGVAVDWNAYFAGSGARHTDLPTYAFQRERYWLDSPAPAGDAAGLGLEATEHPLLATATELPDGGYLFTGRLALREHPWLADHTIAGTTIVPGTAFVELALHAADIAGCDEITELVLHTPLVLSTQSSSLLQVAVGPADPSGARSLTIRSHGEDVRLWVEHADGSIGPGETAPELPEPVRV</sequence>
<proteinExistence type="evidence at protein level"/>
<dbReference type="GO" id="GO:0004312">
    <property type="term" value="F:fatty acid synthase activity"/>
    <property type="evidence" value="ECO:0007669"/>
    <property type="project" value="TreeGrafter"/>
</dbReference>
<dbReference type="InterPro" id="IPR014043">
    <property type="entry name" value="Acyl_transferase_dom"/>
</dbReference>
<dbReference type="Pfam" id="PF21089">
    <property type="entry name" value="PKS_DH_N"/>
    <property type="match status" value="1"/>
</dbReference>
<dbReference type="Pfam" id="PF08990">
    <property type="entry name" value="Docking"/>
    <property type="match status" value="1"/>
</dbReference>
<dbReference type="Pfam" id="PF00109">
    <property type="entry name" value="ketoacyl-synt"/>
    <property type="match status" value="1"/>
</dbReference>
<dbReference type="Pfam" id="PF00698">
    <property type="entry name" value="Acyl_transf_1"/>
    <property type="match status" value="1"/>
</dbReference>
<dbReference type="InterPro" id="IPR020841">
    <property type="entry name" value="PKS_Beta-ketoAc_synthase_dom"/>
</dbReference>
<dbReference type="PANTHER" id="PTHR43775">
    <property type="entry name" value="FATTY ACID SYNTHASE"/>
    <property type="match status" value="1"/>
</dbReference>
<dbReference type="InterPro" id="IPR001227">
    <property type="entry name" value="Ac_transferase_dom_sf"/>
</dbReference>
<dbReference type="InterPro" id="IPR049552">
    <property type="entry name" value="PKS_DH_N"/>
</dbReference>
<keyword evidence="3" id="KW-0596">Phosphopantetheine</keyword>
<dbReference type="GO" id="GO:0006633">
    <property type="term" value="P:fatty acid biosynthetic process"/>
    <property type="evidence" value="ECO:0007669"/>
    <property type="project" value="InterPro"/>
</dbReference>
<comment type="pathway">
    <text evidence="2">Antibiotic biosynthesis.</text>
</comment>
<dbReference type="InterPro" id="IPR016036">
    <property type="entry name" value="Malonyl_transacylase_ACP-bd"/>
</dbReference>
<dbReference type="InterPro" id="IPR016039">
    <property type="entry name" value="Thiolase-like"/>
</dbReference>
<evidence type="ECO:0000256" key="1">
    <source>
        <dbReference type="ARBA" id="ARBA00001957"/>
    </source>
</evidence>
<keyword evidence="4" id="KW-0597">Phosphoprotein</keyword>
<evidence type="ECO:0000256" key="2">
    <source>
        <dbReference type="ARBA" id="ARBA00004792"/>
    </source>
</evidence>
<dbReference type="Pfam" id="PF16197">
    <property type="entry name" value="KAsynt_C_assoc"/>
    <property type="match status" value="1"/>
</dbReference>
<evidence type="ECO:0007829" key="13">
    <source>
        <dbReference type="PDB" id="6K97"/>
    </source>
</evidence>
<dbReference type="Gene3D" id="3.40.366.10">
    <property type="entry name" value="Malonyl-Coenzyme A Acyl Carrier Protein, domain 2"/>
    <property type="match status" value="1"/>
</dbReference>
<evidence type="ECO:0000256" key="5">
    <source>
        <dbReference type="ARBA" id="ARBA00022679"/>
    </source>
</evidence>
<comment type="caution">
    <text evidence="9">Lacks conserved residue(s) required for the propagation of feature annotation.</text>
</comment>
<dbReference type="PANTHER" id="PTHR43775:SF51">
    <property type="entry name" value="INACTIVE PHENOLPHTHIOCEROL SYNTHESIS POLYKETIDE SYNTHASE TYPE I PKS1-RELATED"/>
    <property type="match status" value="1"/>
</dbReference>
<dbReference type="SMR" id="X5IJ93"/>
<dbReference type="AlphaFoldDB" id="X5IJ93"/>
<evidence type="ECO:0000256" key="9">
    <source>
        <dbReference type="PROSITE-ProRule" id="PRU01363"/>
    </source>
</evidence>
<dbReference type="InterPro" id="IPR014030">
    <property type="entry name" value="Ketoacyl_synth_N"/>
</dbReference>
<dbReference type="SMART" id="SM00825">
    <property type="entry name" value="PKS_KS"/>
    <property type="match status" value="1"/>
</dbReference>
<evidence type="ECO:0000256" key="4">
    <source>
        <dbReference type="ARBA" id="ARBA00022553"/>
    </source>
</evidence>
<evidence type="ECO:0000256" key="6">
    <source>
        <dbReference type="ARBA" id="ARBA00023194"/>
    </source>
</evidence>
<dbReference type="InterPro" id="IPR050091">
    <property type="entry name" value="PKS_NRPS_Biosynth_Enz"/>
</dbReference>
<dbReference type="InterPro" id="IPR015083">
    <property type="entry name" value="NorB/c/GfsB-D-like_docking"/>
</dbReference>
<reference evidence="13" key="2">
    <citation type="journal article" date="2019" name="Biochemistry">
        <title>Functional and Structural Analyses of the Split-Dehydratase Domain in the Biosynthesis of Macrolactam Polyketide Cremimycin.</title>
        <authorList>
            <person name="Kawasaki D."/>
            <person name="Miyanaga A."/>
            <person name="Chisuga T."/>
            <person name="Kudo F."/>
            <person name="Eguchi T."/>
        </authorList>
    </citation>
    <scope>X-RAY CRYSTALLOGRAPHY (2.50 ANGSTROMS) OF 899-1044</scope>
</reference>
<dbReference type="InterPro" id="IPR032821">
    <property type="entry name" value="PKS_assoc"/>
</dbReference>
<evidence type="ECO:0000256" key="3">
    <source>
        <dbReference type="ARBA" id="ARBA00022450"/>
    </source>
</evidence>
<name>X5IJ93_9ACTN</name>
<feature type="domain" description="PKS/mFAS DH" evidence="11">
    <location>
        <begin position="915"/>
        <end position="1044"/>
    </location>
</feature>
<evidence type="ECO:0000256" key="7">
    <source>
        <dbReference type="ARBA" id="ARBA00023268"/>
    </source>
</evidence>
<evidence type="ECO:0000259" key="10">
    <source>
        <dbReference type="PROSITE" id="PS52004"/>
    </source>
</evidence>
<feature type="region of interest" description="N-terminal hotdog fold" evidence="9">
    <location>
        <begin position="915"/>
        <end position="1036"/>
    </location>
</feature>
<dbReference type="InterPro" id="IPR018201">
    <property type="entry name" value="Ketoacyl_synth_AS"/>
</dbReference>
<keyword evidence="5" id="KW-0808">Transferase</keyword>
<accession>X5IJ93</accession>
<dbReference type="PROSITE" id="PS52019">
    <property type="entry name" value="PKS_MFAS_DH"/>
    <property type="match status" value="1"/>
</dbReference>
<keyword evidence="7" id="KW-0511">Multifunctional enzyme</keyword>
<dbReference type="InterPro" id="IPR049900">
    <property type="entry name" value="PKS_mFAS_DH"/>
</dbReference>
<dbReference type="GO" id="GO:0033068">
    <property type="term" value="P:macrolide biosynthetic process"/>
    <property type="evidence" value="ECO:0007669"/>
    <property type="project" value="UniProtKB-ARBA"/>
</dbReference>
<dbReference type="GO" id="GO:0004315">
    <property type="term" value="F:3-oxoacyl-[acyl-carrier-protein] synthase activity"/>
    <property type="evidence" value="ECO:0007669"/>
    <property type="project" value="InterPro"/>
</dbReference>
<comment type="cofactor">
    <cofactor evidence="1">
        <name>pantetheine 4'-phosphate</name>
        <dbReference type="ChEBI" id="CHEBI:47942"/>
    </cofactor>
</comment>
<evidence type="ECO:0000256" key="8">
    <source>
        <dbReference type="ARBA" id="ARBA00023315"/>
    </source>
</evidence>
<dbReference type="InterPro" id="IPR014031">
    <property type="entry name" value="Ketoacyl_synth_C"/>
</dbReference>
<evidence type="ECO:0000259" key="11">
    <source>
        <dbReference type="PROSITE" id="PS52019"/>
    </source>
</evidence>
<keyword evidence="6" id="KW-0045">Antibiotic biosynthesis</keyword>
<keyword evidence="13" id="KW-0002">3D-structure</keyword>
<organism evidence="12">
    <name type="scientific">Streptomyces sp. MJ635-86F5</name>
    <dbReference type="NCBI Taxonomy" id="1321967"/>
    <lineage>
        <taxon>Bacteria</taxon>
        <taxon>Bacillati</taxon>
        <taxon>Actinomycetota</taxon>
        <taxon>Actinomycetes</taxon>
        <taxon>Kitasatosporales</taxon>
        <taxon>Streptomycetaceae</taxon>
        <taxon>Streptomyces</taxon>
    </lineage>
</organism>
<dbReference type="SUPFAM" id="SSF52151">
    <property type="entry name" value="FabD/lysophospholipase-like"/>
    <property type="match status" value="1"/>
</dbReference>
<evidence type="ECO:0000313" key="12">
    <source>
        <dbReference type="EMBL" id="BAO66528.1"/>
    </source>
</evidence>
<dbReference type="FunFam" id="3.40.47.10:FF:000019">
    <property type="entry name" value="Polyketide synthase type I"/>
    <property type="match status" value="1"/>
</dbReference>
<dbReference type="InterPro" id="IPR016035">
    <property type="entry name" value="Acyl_Trfase/lysoPLipase"/>
</dbReference>
<dbReference type="Pfam" id="PF02801">
    <property type="entry name" value="Ketoacyl-synt_C"/>
    <property type="match status" value="1"/>
</dbReference>
<dbReference type="PROSITE" id="PS00606">
    <property type="entry name" value="KS3_1"/>
    <property type="match status" value="1"/>
</dbReference>
<gene>
    <name evidence="12" type="primary">cmiP3</name>
</gene>
<dbReference type="CDD" id="cd00833">
    <property type="entry name" value="PKS"/>
    <property type="match status" value="1"/>
</dbReference>
<dbReference type="EMBL" id="AB818354">
    <property type="protein sequence ID" value="BAO66528.1"/>
    <property type="molecule type" value="Genomic_DNA"/>
</dbReference>
<dbReference type="SUPFAM" id="SSF55048">
    <property type="entry name" value="Probable ACP-binding domain of malonyl-CoA ACP transacylase"/>
    <property type="match status" value="1"/>
</dbReference>
<dbReference type="Gene3D" id="3.30.70.3290">
    <property type="match status" value="1"/>
</dbReference>
<dbReference type="InterPro" id="IPR020807">
    <property type="entry name" value="PKS_DH"/>
</dbReference>
<dbReference type="SUPFAM" id="SSF53901">
    <property type="entry name" value="Thiolase-like"/>
    <property type="match status" value="1"/>
</dbReference>
<protein>
    <submittedName>
        <fullName evidence="12">Type I polyketide synthase</fullName>
    </submittedName>
</protein>
<dbReference type="Gene3D" id="3.40.47.10">
    <property type="match status" value="1"/>
</dbReference>
<dbReference type="FunFam" id="3.40.366.10:FF:000002">
    <property type="entry name" value="Probable polyketide synthase 2"/>
    <property type="match status" value="1"/>
</dbReference>
<reference evidence="12" key="1">
    <citation type="journal article" date="2013" name="ChemBioChem">
        <title>A unique amino transfer mechanism for constructing the ?-amino fatty acid starter unit in the biosynthesis of the macrolactam antibiotic cremimycin.</title>
        <authorList>
            <person name="Amagai K."/>
            <person name="Takaku R."/>
            <person name="Kudo F."/>
            <person name="Eguchi T."/>
        </authorList>
    </citation>
    <scope>NUCLEOTIDE SEQUENCE</scope>
    <source>
        <strain evidence="12">MJ635-86F5</strain>
    </source>
</reference>
<dbReference type="GO" id="GO:0031177">
    <property type="term" value="F:phosphopantetheine binding"/>
    <property type="evidence" value="ECO:0007669"/>
    <property type="project" value="UniProtKB-ARBA"/>
</dbReference>